<dbReference type="PANTHER" id="PTHR32552">
    <property type="entry name" value="FERRICHROME IRON RECEPTOR-RELATED"/>
    <property type="match status" value="1"/>
</dbReference>
<keyword evidence="11 14" id="KW-0472">Membrane</keyword>
<evidence type="ECO:0000256" key="1">
    <source>
        <dbReference type="ARBA" id="ARBA00004571"/>
    </source>
</evidence>
<evidence type="ECO:0000256" key="2">
    <source>
        <dbReference type="ARBA" id="ARBA00009810"/>
    </source>
</evidence>
<keyword evidence="9" id="KW-0406">Ion transport</keyword>
<comment type="caution">
    <text evidence="19">The sequence shown here is derived from an EMBL/GenBank/DDBJ whole genome shotgun (WGS) entry which is preliminary data.</text>
</comment>
<evidence type="ECO:0000259" key="18">
    <source>
        <dbReference type="Pfam" id="PF07715"/>
    </source>
</evidence>
<dbReference type="Pfam" id="PF00593">
    <property type="entry name" value="TonB_dep_Rec_b-barrel"/>
    <property type="match status" value="1"/>
</dbReference>
<dbReference type="GO" id="GO:0015891">
    <property type="term" value="P:siderophore transport"/>
    <property type="evidence" value="ECO:0007669"/>
    <property type="project" value="InterPro"/>
</dbReference>
<protein>
    <submittedName>
        <fullName evidence="19">Outer membrane receptor protein, mostly Fe transport</fullName>
    </submittedName>
</protein>
<dbReference type="PROSITE" id="PS01156">
    <property type="entry name" value="TONB_DEPENDENT_REC_2"/>
    <property type="match status" value="1"/>
</dbReference>
<evidence type="ECO:0000256" key="12">
    <source>
        <dbReference type="ARBA" id="ARBA00023170"/>
    </source>
</evidence>
<keyword evidence="7" id="KW-0732">Signal</keyword>
<dbReference type="InterPro" id="IPR010105">
    <property type="entry name" value="TonB_sidphr_rcpt"/>
</dbReference>
<evidence type="ECO:0000256" key="3">
    <source>
        <dbReference type="ARBA" id="ARBA00022448"/>
    </source>
</evidence>
<feature type="domain" description="TonB-dependent receptor-like beta-barrel" evidence="17">
    <location>
        <begin position="318"/>
        <end position="736"/>
    </location>
</feature>
<dbReference type="InterPro" id="IPR000531">
    <property type="entry name" value="Beta-barrel_TonB"/>
</dbReference>
<dbReference type="InterPro" id="IPR036942">
    <property type="entry name" value="Beta-barrel_TonB_sf"/>
</dbReference>
<evidence type="ECO:0000256" key="13">
    <source>
        <dbReference type="ARBA" id="ARBA00023237"/>
    </source>
</evidence>
<evidence type="ECO:0000256" key="16">
    <source>
        <dbReference type="RuleBase" id="RU003357"/>
    </source>
</evidence>
<evidence type="ECO:0000256" key="8">
    <source>
        <dbReference type="ARBA" id="ARBA00023004"/>
    </source>
</evidence>
<keyword evidence="8" id="KW-0408">Iron</keyword>
<name>A0A074V8M9_9NEIS</name>
<evidence type="ECO:0000256" key="10">
    <source>
        <dbReference type="ARBA" id="ARBA00023077"/>
    </source>
</evidence>
<dbReference type="NCBIfam" id="TIGR01783">
    <property type="entry name" value="TonB-siderophor"/>
    <property type="match status" value="1"/>
</dbReference>
<keyword evidence="6 14" id="KW-0812">Transmembrane</keyword>
<dbReference type="PANTHER" id="PTHR32552:SF82">
    <property type="entry name" value="FCUA PROTEIN"/>
    <property type="match status" value="1"/>
</dbReference>
<evidence type="ECO:0000256" key="5">
    <source>
        <dbReference type="ARBA" id="ARBA00022496"/>
    </source>
</evidence>
<dbReference type="CDD" id="cd01347">
    <property type="entry name" value="ligand_gated_channel"/>
    <property type="match status" value="1"/>
</dbReference>
<evidence type="ECO:0000313" key="19">
    <source>
        <dbReference type="EMBL" id="KEQ00232.1"/>
    </source>
</evidence>
<keyword evidence="5" id="KW-0410">Iron transport</keyword>
<dbReference type="SUPFAM" id="SSF56935">
    <property type="entry name" value="Porins"/>
    <property type="match status" value="1"/>
</dbReference>
<evidence type="ECO:0000256" key="6">
    <source>
        <dbReference type="ARBA" id="ARBA00022692"/>
    </source>
</evidence>
<sequence length="766" mass="83882">MYCVSLVNKEKSMGKHAHHRRQETLPAVRHRSKNFLHPVTSSPKALILSIASAMLLYTPVIYAKPADDKAKPAVKKTATENTQSTGEAVLADVVVEAGGKTTYSGGFVAKDSRLGFLGNKTAMETPFNTVSYTNKFVEDSQARNVTDVIAATDPSVFTNGAIGGWSENYYIRGFQSDTNDMSMNGLFGIAPYYRTPPAMFSRIEVLKGPSALLNGMPPAGSVAGTVNLVSKRAGNEPLLRITPTYMSDSQWGGTIDASRRFGQNKQFGIRVNGVYQDGSGPVRKQDLKTQLGSVGLDWRGDRARVSADIYMANDKVDGVVRGINLGKNMKVPSPPNPKTLINPDWSYVSNKDRGAMVRGEFDITNNITAYAAFGRSKTNYKYNGATSANLLDNKGTIQTIMAQLAFDLDKKSADVGFKGQFDTGPVNHQWVVNTTYYKHNQHDFGVRSIPWATWVTNMYDPTWGKSVPFDVPPISRSSLQLRSYGMADIMSFMDDKLQLTLGLRYQEVKSDNLSLMGKPVLTEYKKHALTPGVAILFKATDHVSLYGNYIEGLTKGDSAPITAANYPKVFAPYKTKQTELGIKWDYGNLVNSLSIFNIKKPNSYTDLRTNEFTSGGQQRNRGIEWTFIASPIETVRLIGGASYIKPELTRLANHANEGNIATGVAKLQGKLGAEWDIKAAAGIVTLSANATAVSKQYLNQENSLSVPGHTVFDIGARYNAKVSGHPFTLRAEVKNVTNKAYWGMPRLSNLSLGAPRTFLLSGSYDF</sequence>
<keyword evidence="10 16" id="KW-0798">TonB box</keyword>
<dbReference type="EMBL" id="AVQL01000453">
    <property type="protein sequence ID" value="KEQ00232.1"/>
    <property type="molecule type" value="Genomic_DNA"/>
</dbReference>
<evidence type="ECO:0000256" key="11">
    <source>
        <dbReference type="ARBA" id="ARBA00023136"/>
    </source>
</evidence>
<dbReference type="Pfam" id="PF07715">
    <property type="entry name" value="Plug"/>
    <property type="match status" value="1"/>
</dbReference>
<comment type="subcellular location">
    <subcellularLocation>
        <location evidence="1 14">Cell outer membrane</location>
        <topology evidence="1 14">Multi-pass membrane protein</topology>
    </subcellularLocation>
</comment>
<dbReference type="InterPro" id="IPR037066">
    <property type="entry name" value="Plug_dom_sf"/>
</dbReference>
<dbReference type="InterPro" id="IPR010917">
    <property type="entry name" value="TonB_rcpt_CS"/>
</dbReference>
<evidence type="ECO:0000259" key="17">
    <source>
        <dbReference type="Pfam" id="PF00593"/>
    </source>
</evidence>
<dbReference type="GO" id="GO:0038023">
    <property type="term" value="F:signaling receptor activity"/>
    <property type="evidence" value="ECO:0007669"/>
    <property type="project" value="InterPro"/>
</dbReference>
<organism evidence="19 20">
    <name type="scientific">Snodgrassella alvi SCGC AB-598-J21</name>
    <dbReference type="NCBI Taxonomy" id="1385367"/>
    <lineage>
        <taxon>Bacteria</taxon>
        <taxon>Pseudomonadati</taxon>
        <taxon>Pseudomonadota</taxon>
        <taxon>Betaproteobacteria</taxon>
        <taxon>Neisseriales</taxon>
        <taxon>Neisseriaceae</taxon>
        <taxon>Snodgrassella</taxon>
    </lineage>
</organism>
<dbReference type="Gene3D" id="2.40.170.20">
    <property type="entry name" value="TonB-dependent receptor, beta-barrel domain"/>
    <property type="match status" value="1"/>
</dbReference>
<evidence type="ECO:0000256" key="4">
    <source>
        <dbReference type="ARBA" id="ARBA00022452"/>
    </source>
</evidence>
<accession>A0A074V8M9</accession>
<keyword evidence="3 14" id="KW-0813">Transport</keyword>
<comment type="similarity">
    <text evidence="2 14 16">Belongs to the TonB-dependent receptor family.</text>
</comment>
<dbReference type="InterPro" id="IPR039426">
    <property type="entry name" value="TonB-dep_rcpt-like"/>
</dbReference>
<evidence type="ECO:0000313" key="20">
    <source>
        <dbReference type="Proteomes" id="UP000027644"/>
    </source>
</evidence>
<keyword evidence="12 19" id="KW-0675">Receptor</keyword>
<dbReference type="Proteomes" id="UP000027644">
    <property type="component" value="Unassembled WGS sequence"/>
</dbReference>
<dbReference type="GO" id="GO:0009279">
    <property type="term" value="C:cell outer membrane"/>
    <property type="evidence" value="ECO:0007669"/>
    <property type="project" value="UniProtKB-SubCell"/>
</dbReference>
<feature type="domain" description="TonB-dependent receptor plug" evidence="18">
    <location>
        <begin position="122"/>
        <end position="220"/>
    </location>
</feature>
<dbReference type="PROSITE" id="PS52016">
    <property type="entry name" value="TONB_DEPENDENT_REC_3"/>
    <property type="match status" value="1"/>
</dbReference>
<evidence type="ECO:0000256" key="9">
    <source>
        <dbReference type="ARBA" id="ARBA00023065"/>
    </source>
</evidence>
<dbReference type="GO" id="GO:0015344">
    <property type="term" value="F:siderophore uptake transmembrane transporter activity"/>
    <property type="evidence" value="ECO:0007669"/>
    <property type="project" value="TreeGrafter"/>
</dbReference>
<reference evidence="19 20" key="1">
    <citation type="journal article" date="2014" name="PLoS Genet.">
        <title>Hidden diversity in honey bee gut symbionts detected by single-cell genomics.</title>
        <authorList>
            <person name="Engel P."/>
            <person name="Stepanauskas R."/>
            <person name="Moran N."/>
        </authorList>
    </citation>
    <scope>NUCLEOTIDE SEQUENCE [LARGE SCALE GENOMIC DNA]</scope>
    <source>
        <strain evidence="19 20">SCGC AB-598-J21</strain>
    </source>
</reference>
<keyword evidence="4 14" id="KW-1134">Transmembrane beta strand</keyword>
<evidence type="ECO:0000256" key="14">
    <source>
        <dbReference type="PROSITE-ProRule" id="PRU01360"/>
    </source>
</evidence>
<evidence type="ECO:0000256" key="7">
    <source>
        <dbReference type="ARBA" id="ARBA00022729"/>
    </source>
</evidence>
<dbReference type="Gene3D" id="2.170.130.10">
    <property type="entry name" value="TonB-dependent receptor, plug domain"/>
    <property type="match status" value="1"/>
</dbReference>
<dbReference type="AlphaFoldDB" id="A0A074V8M9"/>
<feature type="short sequence motif" description="TonB C-terminal box" evidence="15">
    <location>
        <begin position="749"/>
        <end position="766"/>
    </location>
</feature>
<dbReference type="InterPro" id="IPR012910">
    <property type="entry name" value="Plug_dom"/>
</dbReference>
<gene>
    <name evidence="19" type="ORF">SASC598J21_019330</name>
</gene>
<evidence type="ECO:0000256" key="15">
    <source>
        <dbReference type="PROSITE-ProRule" id="PRU10144"/>
    </source>
</evidence>
<keyword evidence="13 14" id="KW-0998">Cell outer membrane</keyword>
<proteinExistence type="inferred from homology"/>